<dbReference type="AlphaFoldDB" id="Q8BNF9"/>
<reference evidence="1" key="7">
    <citation type="journal article" date="2005" name="Science">
        <title>The Transcriptional Landscape of the Mammalian Genome.</title>
        <authorList>
            <consortium name="The FANTOM Consortium"/>
            <consortium name="Riken Genome Exploration Research Group and Genome Science Group (Genome Network Project Core Group)"/>
        </authorList>
    </citation>
    <scope>NUCLEOTIDE SEQUENCE</scope>
    <source>
        <strain evidence="1">C57BL/6J</strain>
        <tissue evidence="1">Spinal ganglion</tissue>
    </source>
</reference>
<accession>Q8BNF9</accession>
<reference evidence="1" key="3">
    <citation type="journal article" date="2000" name="Genome Res.">
        <title>RIKEN integrated sequence analysis (RISA) system--384-format sequencing pipeline with 384 multicapillary sequencer.</title>
        <authorList>
            <person name="Shibata K."/>
            <person name="Itoh M."/>
            <person name="Aizawa K."/>
            <person name="Nagaoka S."/>
            <person name="Sasaki N."/>
            <person name="Carninci P."/>
            <person name="Konno H."/>
            <person name="Akiyama J."/>
            <person name="Nishi K."/>
            <person name="Kitsunai T."/>
            <person name="Tashiro H."/>
            <person name="Itoh M."/>
            <person name="Sumi N."/>
            <person name="Ishii Y."/>
            <person name="Nakamura S."/>
            <person name="Hazama M."/>
            <person name="Nishine T."/>
            <person name="Harada A."/>
            <person name="Yamamoto R."/>
            <person name="Matsumoto H."/>
            <person name="Sakaguchi S."/>
            <person name="Ikegami T."/>
            <person name="Kashiwagi K."/>
            <person name="Fujiwake S."/>
            <person name="Inoue K."/>
            <person name="Togawa Y."/>
            <person name="Izawa M."/>
            <person name="Ohara E."/>
            <person name="Watahiki M."/>
            <person name="Yoneda Y."/>
            <person name="Ishikawa T."/>
            <person name="Ozawa K."/>
            <person name="Tanaka T."/>
            <person name="Matsuura S."/>
            <person name="Kawai J."/>
            <person name="Okazaki Y."/>
            <person name="Muramatsu M."/>
            <person name="Inoue Y."/>
            <person name="Kira A."/>
            <person name="Hayashizaki Y."/>
        </authorList>
    </citation>
    <scope>NUCLEOTIDE SEQUENCE</scope>
    <source>
        <strain evidence="1">C57BL/6J</strain>
        <tissue evidence="1">Spinal ganglion</tissue>
    </source>
</reference>
<proteinExistence type="evidence at transcript level"/>
<reference evidence="1" key="4">
    <citation type="journal article" date="2001" name="Nature">
        <title>Functional annotation of a full-length mouse cDNA collection.</title>
        <authorList>
            <consortium name="The RIKEN Genome Exploration Research Group Phase II Team and the FANTOM Consortium"/>
        </authorList>
    </citation>
    <scope>NUCLEOTIDE SEQUENCE</scope>
    <source>
        <strain evidence="1">C57BL/6J</strain>
        <tissue evidence="1">Spinal ganglion</tissue>
    </source>
</reference>
<name>Q8BNF9_MOUSE</name>
<reference evidence="1" key="1">
    <citation type="journal article" date="1999" name="Methods Enzymol.">
        <title>High-efficiency full-length cDNA cloning.</title>
        <authorList>
            <person name="Carninci P."/>
            <person name="Hayashizaki Y."/>
        </authorList>
    </citation>
    <scope>NUCLEOTIDE SEQUENCE</scope>
    <source>
        <strain evidence="1">C57BL/6J</strain>
        <tissue evidence="1">Spinal ganglion</tissue>
    </source>
</reference>
<protein>
    <submittedName>
        <fullName evidence="1">Uncharacterized protein</fullName>
    </submittedName>
</protein>
<reference evidence="1" key="5">
    <citation type="journal article" date="2002" name="Nature">
        <title>Analysis of the mouse transcriptome based on functional annotation of 60,770 full-length cDNAs.</title>
        <authorList>
            <consortium name="The FANTOM Consortium and the RIKEN Genome Exploration Research Group Phase I and II Team"/>
        </authorList>
    </citation>
    <scope>NUCLEOTIDE SEQUENCE</scope>
    <source>
        <strain evidence="1">C57BL/6J</strain>
        <tissue evidence="1">Spinal ganglion</tissue>
    </source>
</reference>
<dbReference type="EMBL" id="AK083809">
    <property type="protein sequence ID" value="BAC39026.1"/>
    <property type="molecule type" value="mRNA"/>
</dbReference>
<reference evidence="1" key="6">
    <citation type="submission" date="2002-04" db="EMBL/GenBank/DDBJ databases">
        <authorList>
            <person name="Adachi J."/>
            <person name="Aizawa K."/>
            <person name="Akimura T."/>
            <person name="Arakawa T."/>
            <person name="Bono H."/>
            <person name="Carninci P."/>
            <person name="Fukuda S."/>
            <person name="Furuno M."/>
            <person name="Hanagaki T."/>
            <person name="Hara A."/>
            <person name="Hashizume W."/>
            <person name="Hayashida K."/>
            <person name="Hayatsu N."/>
            <person name="Hiramoto K."/>
            <person name="Hiraoka T."/>
            <person name="Hirozane T."/>
            <person name="Hori F."/>
            <person name="Imotani K."/>
            <person name="Ishii Y."/>
            <person name="Itoh M."/>
            <person name="Kagawa I."/>
            <person name="Kasukawa T."/>
            <person name="Katoh H."/>
            <person name="Kawai J."/>
            <person name="Kojima Y."/>
            <person name="Kondo S."/>
            <person name="Konno H."/>
            <person name="Kouda M."/>
            <person name="Koya S."/>
            <person name="Kurihara C."/>
            <person name="Matsuyama T."/>
            <person name="Miyazaki A."/>
            <person name="Murata M."/>
            <person name="Nakamura M."/>
            <person name="Nishi K."/>
            <person name="Nomura K."/>
            <person name="Numazaki R."/>
            <person name="Ohno M."/>
            <person name="Ohsato N."/>
            <person name="Okazaki Y."/>
            <person name="Saito R."/>
            <person name="Saitoh H."/>
            <person name="Sakai C."/>
            <person name="Sakai K."/>
            <person name="Sakazume N."/>
            <person name="Sano H."/>
            <person name="Sasaki D."/>
            <person name="Shibata K."/>
            <person name="Shinagawa A."/>
            <person name="Shiraki T."/>
            <person name="Sogabe Y."/>
            <person name="Tagami M."/>
            <person name="Tagawa A."/>
            <person name="Takahashi F."/>
            <person name="Takaku-Akahira S."/>
            <person name="Takeda Y."/>
            <person name="Tanaka T."/>
            <person name="Tomaru A."/>
            <person name="Toya T."/>
            <person name="Yasunishi A."/>
            <person name="Muramatsu M."/>
            <person name="Hayashizaki Y."/>
        </authorList>
    </citation>
    <scope>NUCLEOTIDE SEQUENCE</scope>
    <source>
        <strain evidence="1">C57BL/6J</strain>
        <tissue evidence="1">Spinal ganglion</tissue>
    </source>
</reference>
<evidence type="ECO:0000313" key="2">
    <source>
        <dbReference type="MGI" id="MGI:2441939"/>
    </source>
</evidence>
<dbReference type="AGR" id="MGI:2441939"/>
<sequence length="104" mass="12084">MCRSTCTHTHTDAHARACEKEILNPIIIIFTVESLLDQVRKVGQWNFGFYLLFIYLYSQSRVSLYSPSYPRTFYVDQAGPDSWIHLLCLPMPRLKACVIIDNEI</sequence>
<organism evidence="1">
    <name type="scientific">Mus musculus</name>
    <name type="common">Mouse</name>
    <dbReference type="NCBI Taxonomy" id="10090"/>
    <lineage>
        <taxon>Eukaryota</taxon>
        <taxon>Metazoa</taxon>
        <taxon>Chordata</taxon>
        <taxon>Craniata</taxon>
        <taxon>Vertebrata</taxon>
        <taxon>Euteleostomi</taxon>
        <taxon>Mammalia</taxon>
        <taxon>Eutheria</taxon>
        <taxon>Euarchontoglires</taxon>
        <taxon>Glires</taxon>
        <taxon>Rodentia</taxon>
        <taxon>Myomorpha</taxon>
        <taxon>Muroidea</taxon>
        <taxon>Muridae</taxon>
        <taxon>Murinae</taxon>
        <taxon>Mus</taxon>
        <taxon>Mus</taxon>
    </lineage>
</organism>
<evidence type="ECO:0000313" key="1">
    <source>
        <dbReference type="EMBL" id="BAC39026.1"/>
    </source>
</evidence>
<dbReference type="MGI" id="MGI:2441939">
    <property type="gene designation" value="D130012P04Rik"/>
</dbReference>
<gene>
    <name evidence="2" type="primary">D130012P04Rik</name>
</gene>
<reference evidence="1" key="2">
    <citation type="journal article" date="2000" name="Genome Res.">
        <title>Normalization and subtraction of cap-trapper-selected cDNAs to prepare full-length cDNA libraries for rapid discovery of new genes.</title>
        <authorList>
            <person name="Carninci P."/>
            <person name="Shibata Y."/>
            <person name="Hayatsu N."/>
            <person name="Sugahara Y."/>
            <person name="Shibata K."/>
            <person name="Itoh M."/>
            <person name="Konno H."/>
            <person name="Okazaki Y."/>
            <person name="Muramatsu M."/>
            <person name="Hayashizaki Y."/>
        </authorList>
    </citation>
    <scope>NUCLEOTIDE SEQUENCE</scope>
    <source>
        <strain evidence="1">C57BL/6J</strain>
        <tissue evidence="1">Spinal ganglion</tissue>
    </source>
</reference>
<reference evidence="1" key="8">
    <citation type="journal article" date="2005" name="Science">
        <title>Antisense Transcription in the Mammalian Transcriptome.</title>
        <authorList>
            <consortium name="RIKEN Genome Exploration Research Group and Genome Science Group (Genome Network Project Core Group) and the FANTOM Consortium"/>
        </authorList>
    </citation>
    <scope>NUCLEOTIDE SEQUENCE</scope>
    <source>
        <strain evidence="1">C57BL/6J</strain>
        <tissue evidence="1">Spinal ganglion</tissue>
    </source>
</reference>